<dbReference type="EMBL" id="JARVKF010000190">
    <property type="protein sequence ID" value="KAK9421334.1"/>
    <property type="molecule type" value="Genomic_DNA"/>
</dbReference>
<proteinExistence type="predicted"/>
<dbReference type="Proteomes" id="UP001408356">
    <property type="component" value="Unassembled WGS sequence"/>
</dbReference>
<gene>
    <name evidence="1" type="ORF">SUNI508_05872</name>
</gene>
<name>A0ABR2V450_9PEZI</name>
<keyword evidence="2" id="KW-1185">Reference proteome</keyword>
<evidence type="ECO:0000313" key="2">
    <source>
        <dbReference type="Proteomes" id="UP001408356"/>
    </source>
</evidence>
<organism evidence="1 2">
    <name type="scientific">Seiridium unicorne</name>
    <dbReference type="NCBI Taxonomy" id="138068"/>
    <lineage>
        <taxon>Eukaryota</taxon>
        <taxon>Fungi</taxon>
        <taxon>Dikarya</taxon>
        <taxon>Ascomycota</taxon>
        <taxon>Pezizomycotina</taxon>
        <taxon>Sordariomycetes</taxon>
        <taxon>Xylariomycetidae</taxon>
        <taxon>Amphisphaeriales</taxon>
        <taxon>Sporocadaceae</taxon>
        <taxon>Seiridium</taxon>
    </lineage>
</organism>
<protein>
    <submittedName>
        <fullName evidence="1">Uncharacterized protein</fullName>
    </submittedName>
</protein>
<sequence>MDLIDMSSEGKQSAVTPRQLKRVWRGLRPATAKGLKHNFDDLPYTNWPGYWKQYQYSQHRLNAHVNHNNRQRKATQRSRAWVNDSEDGAGLARSRIWLPSDACRQKPRLERQEAFRVPEIVYKSDVVEDDADLYRLGLLYDDDHARGSGFNLNAIVHPDLVYEVRPAKRTRRSTNYTECNRSEYDEDGSLILGQLLASVLEARSTGTDDAPQRHYPTPTSTPLHVIHELADDMAHSLATPATADILIDCSDSEGEEDCIRDWDLIPVLRRAGSDLSTVLDNVENEAGIVAEAWVVLGET</sequence>
<comment type="caution">
    <text evidence="1">The sequence shown here is derived from an EMBL/GenBank/DDBJ whole genome shotgun (WGS) entry which is preliminary data.</text>
</comment>
<evidence type="ECO:0000313" key="1">
    <source>
        <dbReference type="EMBL" id="KAK9421334.1"/>
    </source>
</evidence>
<reference evidence="1 2" key="1">
    <citation type="journal article" date="2024" name="J. Plant Pathol.">
        <title>Sequence and assembly of the genome of Seiridium unicorne, isolate CBS 538.82, causal agent of cypress canker disease.</title>
        <authorList>
            <person name="Scali E."/>
            <person name="Rocca G.D."/>
            <person name="Danti R."/>
            <person name="Garbelotto M."/>
            <person name="Barberini S."/>
            <person name="Baroncelli R."/>
            <person name="Emiliani G."/>
        </authorList>
    </citation>
    <scope>NUCLEOTIDE SEQUENCE [LARGE SCALE GENOMIC DNA]</scope>
    <source>
        <strain evidence="1 2">BM-138-508</strain>
    </source>
</reference>
<accession>A0ABR2V450</accession>